<evidence type="ECO:0008006" key="4">
    <source>
        <dbReference type="Google" id="ProtNLM"/>
    </source>
</evidence>
<organism evidence="2 3">
    <name type="scientific">Rotaria magnacalcarata</name>
    <dbReference type="NCBI Taxonomy" id="392030"/>
    <lineage>
        <taxon>Eukaryota</taxon>
        <taxon>Metazoa</taxon>
        <taxon>Spiralia</taxon>
        <taxon>Gnathifera</taxon>
        <taxon>Rotifera</taxon>
        <taxon>Eurotatoria</taxon>
        <taxon>Bdelloidea</taxon>
        <taxon>Philodinida</taxon>
        <taxon>Philodinidae</taxon>
        <taxon>Rotaria</taxon>
    </lineage>
</organism>
<protein>
    <recommendedName>
        <fullName evidence="4">B box-type domain-containing protein</fullName>
    </recommendedName>
</protein>
<gene>
    <name evidence="2" type="ORF">CJN711_LOCUS9148</name>
</gene>
<feature type="coiled-coil region" evidence="1">
    <location>
        <begin position="31"/>
        <end position="58"/>
    </location>
</feature>
<proteinExistence type="predicted"/>
<reference evidence="2" key="1">
    <citation type="submission" date="2021-02" db="EMBL/GenBank/DDBJ databases">
        <authorList>
            <person name="Nowell W R."/>
        </authorList>
    </citation>
    <scope>NUCLEOTIDE SEQUENCE</scope>
</reference>
<sequence>MESIDMKSPCVKCSKGCGITTCNGCQQAYCINHFNQHRQELAIEVETLRQKHDRFRSNLDRKFTEHPLLLQINQWEQDAVNTIQTIAETARTLLRELLNQTKNEIEKSIKNLTDVLQSSRECDDYTEINIKKWTGQLRTLRETIESPPTILITENEKLVIPLISVHNQPSTFATENFENHTVTVEYSTHPSERFDQIVGKAITSEECRVITCNTWFVSYPTIYGSGRYSSGTHRLDYQIEKIGNSSIFFGITSSLEGARENDENDTSVHGWWDLARTVVNGEAEKGDDQKFITTGDEVTLTIDCDDRQIQLQHHQTRRQVELNIDIEYCPLPWKTVIKLGSKGDCIRILE</sequence>
<evidence type="ECO:0000313" key="2">
    <source>
        <dbReference type="EMBL" id="CAF1143143.1"/>
    </source>
</evidence>
<keyword evidence="1" id="KW-0175">Coiled coil</keyword>
<evidence type="ECO:0000256" key="1">
    <source>
        <dbReference type="SAM" id="Coils"/>
    </source>
</evidence>
<name>A0A814S9J0_9BILA</name>
<dbReference type="EMBL" id="CAJNOV010003503">
    <property type="protein sequence ID" value="CAF1143143.1"/>
    <property type="molecule type" value="Genomic_DNA"/>
</dbReference>
<accession>A0A814S9J0</accession>
<dbReference type="AlphaFoldDB" id="A0A814S9J0"/>
<dbReference type="Proteomes" id="UP000663855">
    <property type="component" value="Unassembled WGS sequence"/>
</dbReference>
<evidence type="ECO:0000313" key="3">
    <source>
        <dbReference type="Proteomes" id="UP000663855"/>
    </source>
</evidence>
<comment type="caution">
    <text evidence="2">The sequence shown here is derived from an EMBL/GenBank/DDBJ whole genome shotgun (WGS) entry which is preliminary data.</text>
</comment>